<dbReference type="AlphaFoldDB" id="A0A9W7XCW3"/>
<evidence type="ECO:0000313" key="4">
    <source>
        <dbReference type="Proteomes" id="UP001164776"/>
    </source>
</evidence>
<sequence length="402" mass="42522">MKMMATLPPLLVVMVAAALTILAHHHYHAAAQECGSQVEGQTLCPNNLCCSKCGGSAASAPPPTAATAARAAPAAPTPTGAAGHSASLPCSPCLPASDLLFPHLSAFSPRAQGELAASCHGASPMASLSIRSNSLCSPPASPWRSPPPPVKGACGPCLPGRQAAPPTETPALLLLRASSLPGAALQRTRPGAMASPATTSLLLRLEGRQPLLCPSVSLHRAPPWLPATCPMASFWHPPWRLQLPGSQRRRLPSVRQKCLDRRLRHKLVAEAPPWTERAPTLGNAPLLLPAGHPSIFLVPGRFSRGSTLLHPERCILSAQHFVQRWLSLTCSMMCHGGAAPWRNSLLFTSCAFAACYLFNELPHRPRMMSIGTASSLHCANSIRHRTTPLLRPLTDVDNVGDA</sequence>
<evidence type="ECO:0000256" key="2">
    <source>
        <dbReference type="SAM" id="SignalP"/>
    </source>
</evidence>
<keyword evidence="4" id="KW-1185">Reference proteome</keyword>
<feature type="chain" id="PRO_5040904354" evidence="2">
    <location>
        <begin position="32"/>
        <end position="402"/>
    </location>
</feature>
<dbReference type="EMBL" id="MU629496">
    <property type="protein sequence ID" value="KAJ1256609.1"/>
    <property type="molecule type" value="Genomic_DNA"/>
</dbReference>
<protein>
    <submittedName>
        <fullName evidence="3">Uncharacterized protein</fullName>
    </submittedName>
</protein>
<gene>
    <name evidence="3" type="ORF">BS78_K342000</name>
</gene>
<comment type="caution">
    <text evidence="3">The sequence shown here is derived from an EMBL/GenBank/DDBJ whole genome shotgun (WGS) entry which is preliminary data.</text>
</comment>
<feature type="region of interest" description="Disordered" evidence="1">
    <location>
        <begin position="62"/>
        <end position="81"/>
    </location>
</feature>
<dbReference type="Proteomes" id="UP001164776">
    <property type="component" value="Unassembled WGS sequence"/>
</dbReference>
<evidence type="ECO:0000256" key="1">
    <source>
        <dbReference type="SAM" id="MobiDB-lite"/>
    </source>
</evidence>
<evidence type="ECO:0000313" key="3">
    <source>
        <dbReference type="EMBL" id="KAJ1256609.1"/>
    </source>
</evidence>
<accession>A0A9W7XCW3</accession>
<feature type="signal peptide" evidence="2">
    <location>
        <begin position="1"/>
        <end position="31"/>
    </location>
</feature>
<reference evidence="3 4" key="1">
    <citation type="submission" date="2022-10" db="EMBL/GenBank/DDBJ databases">
        <title>WGS assembly of Paspalum vaginatum 540-79.</title>
        <authorList>
            <person name="Sun G."/>
            <person name="Wase N."/>
            <person name="Shu S."/>
            <person name="Jenkins J."/>
            <person name="Zhou B."/>
            <person name="Torres-Rodriguez J."/>
            <person name="Chen C."/>
            <person name="Sandor L."/>
            <person name="Plott C."/>
            <person name="Yoshinga Y."/>
            <person name="Daum C."/>
            <person name="Qi P."/>
            <person name="Barry K."/>
            <person name="Lipzen A."/>
            <person name="Berry L."/>
            <person name="Pedersen C."/>
            <person name="Gottilla T."/>
            <person name="Foltz A."/>
            <person name="Yu H."/>
            <person name="O'Malley R."/>
            <person name="Zhang C."/>
            <person name="Devos K."/>
            <person name="Sigmon B."/>
            <person name="Yu B."/>
            <person name="Obata T."/>
            <person name="Schmutz J."/>
            <person name="Schnable J."/>
        </authorList>
    </citation>
    <scope>NUCLEOTIDE SEQUENCE [LARGE SCALE GENOMIC DNA]</scope>
    <source>
        <strain evidence="4">cv. 540-79</strain>
    </source>
</reference>
<proteinExistence type="predicted"/>
<name>A0A9W7XCW3_9POAL</name>
<keyword evidence="2" id="KW-0732">Signal</keyword>
<organism evidence="3 4">
    <name type="scientific">Paspalum vaginatum</name>
    <name type="common">seashore paspalum</name>
    <dbReference type="NCBI Taxonomy" id="158149"/>
    <lineage>
        <taxon>Eukaryota</taxon>
        <taxon>Viridiplantae</taxon>
        <taxon>Streptophyta</taxon>
        <taxon>Embryophyta</taxon>
        <taxon>Tracheophyta</taxon>
        <taxon>Spermatophyta</taxon>
        <taxon>Magnoliopsida</taxon>
        <taxon>Liliopsida</taxon>
        <taxon>Poales</taxon>
        <taxon>Poaceae</taxon>
        <taxon>PACMAD clade</taxon>
        <taxon>Panicoideae</taxon>
        <taxon>Andropogonodae</taxon>
        <taxon>Paspaleae</taxon>
        <taxon>Paspalinae</taxon>
        <taxon>Paspalum</taxon>
    </lineage>
</organism>